<evidence type="ECO:0000259" key="8">
    <source>
        <dbReference type="PROSITE" id="PS51387"/>
    </source>
</evidence>
<dbReference type="SUPFAM" id="SSF56176">
    <property type="entry name" value="FAD-binding/transporter-associated domain-like"/>
    <property type="match status" value="1"/>
</dbReference>
<evidence type="ECO:0000313" key="9">
    <source>
        <dbReference type="EMBL" id="KAH7433328.1"/>
    </source>
</evidence>
<dbReference type="InterPro" id="IPR036318">
    <property type="entry name" value="FAD-bd_PCMH-like_sf"/>
</dbReference>
<evidence type="ECO:0000256" key="4">
    <source>
        <dbReference type="ARBA" id="ARBA00022729"/>
    </source>
</evidence>
<comment type="cofactor">
    <cofactor evidence="1">
        <name>FAD</name>
        <dbReference type="ChEBI" id="CHEBI:57692"/>
    </cofactor>
</comment>
<evidence type="ECO:0000256" key="6">
    <source>
        <dbReference type="ARBA" id="ARBA00023180"/>
    </source>
</evidence>
<dbReference type="Pfam" id="PF08031">
    <property type="entry name" value="BBE"/>
    <property type="match status" value="1"/>
</dbReference>
<organism evidence="9 10">
    <name type="scientific">Ceratopteris richardii</name>
    <name type="common">Triangle waterfern</name>
    <dbReference type="NCBI Taxonomy" id="49495"/>
    <lineage>
        <taxon>Eukaryota</taxon>
        <taxon>Viridiplantae</taxon>
        <taxon>Streptophyta</taxon>
        <taxon>Embryophyta</taxon>
        <taxon>Tracheophyta</taxon>
        <taxon>Polypodiopsida</taxon>
        <taxon>Polypodiidae</taxon>
        <taxon>Polypodiales</taxon>
        <taxon>Pteridineae</taxon>
        <taxon>Pteridaceae</taxon>
        <taxon>Parkerioideae</taxon>
        <taxon>Ceratopteris</taxon>
    </lineage>
</organism>
<dbReference type="GO" id="GO:0071949">
    <property type="term" value="F:FAD binding"/>
    <property type="evidence" value="ECO:0007669"/>
    <property type="project" value="InterPro"/>
</dbReference>
<evidence type="ECO:0000256" key="3">
    <source>
        <dbReference type="ARBA" id="ARBA00022630"/>
    </source>
</evidence>
<dbReference type="Gene3D" id="3.30.43.10">
    <property type="entry name" value="Uridine Diphospho-n-acetylenolpyruvylglucosamine Reductase, domain 2"/>
    <property type="match status" value="1"/>
</dbReference>
<dbReference type="InterPro" id="IPR006094">
    <property type="entry name" value="Oxid_FAD_bind_N"/>
</dbReference>
<dbReference type="EMBL" id="CM035412">
    <property type="protein sequence ID" value="KAH7433328.1"/>
    <property type="molecule type" value="Genomic_DNA"/>
</dbReference>
<keyword evidence="4 7" id="KW-0732">Signal</keyword>
<dbReference type="InterPro" id="IPR016167">
    <property type="entry name" value="FAD-bd_PCMH_sub1"/>
</dbReference>
<proteinExistence type="inferred from homology"/>
<keyword evidence="5" id="KW-0274">FAD</keyword>
<comment type="caution">
    <text evidence="9">The sequence shown here is derived from an EMBL/GenBank/DDBJ whole genome shotgun (WGS) entry which is preliminary data.</text>
</comment>
<keyword evidence="3" id="KW-0285">Flavoprotein</keyword>
<dbReference type="InterPro" id="IPR012951">
    <property type="entry name" value="BBE"/>
</dbReference>
<evidence type="ECO:0000313" key="10">
    <source>
        <dbReference type="Proteomes" id="UP000825935"/>
    </source>
</evidence>
<evidence type="ECO:0000256" key="5">
    <source>
        <dbReference type="ARBA" id="ARBA00022827"/>
    </source>
</evidence>
<dbReference type="InterPro" id="IPR016169">
    <property type="entry name" value="FAD-bd_PCMH_sub2"/>
</dbReference>
<gene>
    <name evidence="9" type="ORF">KP509_07G064000</name>
</gene>
<reference evidence="9" key="1">
    <citation type="submission" date="2021-08" db="EMBL/GenBank/DDBJ databases">
        <title>WGS assembly of Ceratopteris richardii.</title>
        <authorList>
            <person name="Marchant D.B."/>
            <person name="Chen G."/>
            <person name="Jenkins J."/>
            <person name="Shu S."/>
            <person name="Leebens-Mack J."/>
            <person name="Grimwood J."/>
            <person name="Schmutz J."/>
            <person name="Soltis P."/>
            <person name="Soltis D."/>
            <person name="Chen Z.-H."/>
        </authorList>
    </citation>
    <scope>NUCLEOTIDE SEQUENCE</scope>
    <source>
        <strain evidence="9">Whitten #5841</strain>
        <tissue evidence="9">Leaf</tissue>
    </source>
</reference>
<dbReference type="AlphaFoldDB" id="A0A8T2UF99"/>
<dbReference type="GO" id="GO:0016491">
    <property type="term" value="F:oxidoreductase activity"/>
    <property type="evidence" value="ECO:0007669"/>
    <property type="project" value="InterPro"/>
</dbReference>
<comment type="similarity">
    <text evidence="2">Belongs to the oxygen-dependent FAD-linked oxidoreductase family.</text>
</comment>
<keyword evidence="10" id="KW-1185">Reference proteome</keyword>
<dbReference type="Pfam" id="PF01565">
    <property type="entry name" value="FAD_binding_4"/>
    <property type="match status" value="1"/>
</dbReference>
<protein>
    <recommendedName>
        <fullName evidence="8">FAD-binding PCMH-type domain-containing protein</fullName>
    </recommendedName>
</protein>
<dbReference type="InterPro" id="IPR016166">
    <property type="entry name" value="FAD-bd_PCMH"/>
</dbReference>
<sequence length="509" mass="55689">MRQFVLCITIFCLLCTYTRINAATTVDSLVGCLRSKGVLNYTTSGSPFYSTALDFSMQNLRFTEAGVPKPAVIILPSTAQEVQKAWTCMLRGGWALRVRNGGHSYEGLSSSASAPFAIIDLINMHKITVNVQKKTAWIEAGVRIGELYHAIASQSSNRLGFPAGTCSTVGMSGQIMGGGYGMLSRKYGVAADRVLQAQVIDGNGKLIKRVSTSNPDLFWALRGGGGGAWGIVVAWKLKLVDLPETITTFSLWKTGKQVITDLVYKWQTIAPKAPPELFIAIYMAGISYTGSPDMGASFYGQYWGTINETLALLNKIYPELGLSESDCKQGNWMQAATTMAGLSDPDALLNRQQSSRNYFKGKSDFVSKPLTKAALSAAYDIMVKNTKGWMIFEPYGGVISRIPSSAIAFPHREGRLFMIQYQAVWAEDSNSSESNLIEWLRGLYSYMAPFATYTPSRAAYVNYIDLDLGDGMGAGKSYFGANFVRLVEIKARFDPSDVFNQPQSVPVTM</sequence>
<feature type="chain" id="PRO_5035908372" description="FAD-binding PCMH-type domain-containing protein" evidence="7">
    <location>
        <begin position="23"/>
        <end position="509"/>
    </location>
</feature>
<dbReference type="Gene3D" id="3.40.462.20">
    <property type="match status" value="1"/>
</dbReference>
<evidence type="ECO:0000256" key="7">
    <source>
        <dbReference type="SAM" id="SignalP"/>
    </source>
</evidence>
<feature type="domain" description="FAD-binding PCMH-type" evidence="8">
    <location>
        <begin position="66"/>
        <end position="242"/>
    </location>
</feature>
<dbReference type="OMA" id="AHKLYYG"/>
<keyword evidence="6" id="KW-0325">Glycoprotein</keyword>
<dbReference type="OrthoDB" id="407275at2759"/>
<dbReference type="PANTHER" id="PTHR32448">
    <property type="entry name" value="OS08G0158400 PROTEIN"/>
    <property type="match status" value="1"/>
</dbReference>
<name>A0A8T2UF99_CERRI</name>
<dbReference type="PROSITE" id="PS51387">
    <property type="entry name" value="FAD_PCMH"/>
    <property type="match status" value="1"/>
</dbReference>
<dbReference type="Proteomes" id="UP000825935">
    <property type="component" value="Chromosome 7"/>
</dbReference>
<evidence type="ECO:0000256" key="2">
    <source>
        <dbReference type="ARBA" id="ARBA00005466"/>
    </source>
</evidence>
<feature type="signal peptide" evidence="7">
    <location>
        <begin position="1"/>
        <end position="22"/>
    </location>
</feature>
<dbReference type="Gene3D" id="3.30.465.10">
    <property type="match status" value="1"/>
</dbReference>
<accession>A0A8T2UF99</accession>
<evidence type="ECO:0000256" key="1">
    <source>
        <dbReference type="ARBA" id="ARBA00001974"/>
    </source>
</evidence>